<keyword evidence="1" id="KW-0433">Leucine-rich repeat</keyword>
<evidence type="ECO:0000256" key="6">
    <source>
        <dbReference type="SAM" id="MobiDB-lite"/>
    </source>
</evidence>
<dbReference type="GeneTree" id="ENSGT00940000157454"/>
<dbReference type="AlphaFoldDB" id="A0A4W6EP38"/>
<reference evidence="7" key="3">
    <citation type="submission" date="2025-09" db="UniProtKB">
        <authorList>
            <consortium name="Ensembl"/>
        </authorList>
    </citation>
    <scope>IDENTIFICATION</scope>
</reference>
<dbReference type="CDD" id="cd00116">
    <property type="entry name" value="LRR_RI"/>
    <property type="match status" value="1"/>
</dbReference>
<feature type="compositionally biased region" description="Acidic residues" evidence="6">
    <location>
        <begin position="530"/>
        <end position="542"/>
    </location>
</feature>
<proteinExistence type="inferred from homology"/>
<dbReference type="InterPro" id="IPR001611">
    <property type="entry name" value="Leu-rich_rpt"/>
</dbReference>
<feature type="compositionally biased region" description="Acidic residues" evidence="6">
    <location>
        <begin position="476"/>
        <end position="486"/>
    </location>
</feature>
<dbReference type="Ensembl" id="ENSLCAT00010041949.1">
    <property type="protein sequence ID" value="ENSLCAP00010040945.1"/>
    <property type="gene ID" value="ENSLCAG00010019178.1"/>
</dbReference>
<evidence type="ECO:0000256" key="3">
    <source>
        <dbReference type="ARBA" id="ARBA00038315"/>
    </source>
</evidence>
<evidence type="ECO:0000256" key="5">
    <source>
        <dbReference type="ARBA" id="ARBA00041209"/>
    </source>
</evidence>
<dbReference type="SMART" id="SM00368">
    <property type="entry name" value="LRR_RI"/>
    <property type="match status" value="6"/>
</dbReference>
<evidence type="ECO:0000256" key="4">
    <source>
        <dbReference type="ARBA" id="ARBA00040684"/>
    </source>
</evidence>
<accession>A0A4W6EP38</accession>
<dbReference type="InterPro" id="IPR051279">
    <property type="entry name" value="PP1-Reg/Actin-Interact_Protein"/>
</dbReference>
<protein>
    <recommendedName>
        <fullName evidence="4">Protein phosphatase 1 regulatory subunit 37</fullName>
    </recommendedName>
    <alternativeName>
        <fullName evidence="5">Leucine-rich repeat-containing protein 68</fullName>
    </alternativeName>
</protein>
<dbReference type="PANTHER" id="PTHR24112">
    <property type="entry name" value="LEUCINE-RICH REPEAT, ISOFORM F-RELATED"/>
    <property type="match status" value="1"/>
</dbReference>
<dbReference type="InterPro" id="IPR032675">
    <property type="entry name" value="LRR_dom_sf"/>
</dbReference>
<name>A0A4W6EP38_LATCA</name>
<evidence type="ECO:0000256" key="2">
    <source>
        <dbReference type="ARBA" id="ARBA00022737"/>
    </source>
</evidence>
<feature type="compositionally biased region" description="Polar residues" evidence="6">
    <location>
        <begin position="1"/>
        <end position="12"/>
    </location>
</feature>
<gene>
    <name evidence="7" type="primary">PPP1R37</name>
</gene>
<reference evidence="7" key="2">
    <citation type="submission" date="2025-08" db="UniProtKB">
        <authorList>
            <consortium name="Ensembl"/>
        </authorList>
    </citation>
    <scope>IDENTIFICATION</scope>
</reference>
<dbReference type="Gene3D" id="3.80.10.10">
    <property type="entry name" value="Ribonuclease Inhibitor"/>
    <property type="match status" value="2"/>
</dbReference>
<evidence type="ECO:0000256" key="1">
    <source>
        <dbReference type="ARBA" id="ARBA00022614"/>
    </source>
</evidence>
<dbReference type="Proteomes" id="UP000314980">
    <property type="component" value="Unassembled WGS sequence"/>
</dbReference>
<dbReference type="PANTHER" id="PTHR24112:SF9">
    <property type="entry name" value="PROTEIN PHOSPHATASE 1 REGULATORY SUBUNIT 37"/>
    <property type="match status" value="1"/>
</dbReference>
<evidence type="ECO:0000313" key="7">
    <source>
        <dbReference type="Ensembl" id="ENSLCAP00010040945.1"/>
    </source>
</evidence>
<sequence>MTDSNTEKQSIVPTEASETYLMPQLTDNLQGAKEDNHQAPAVDQAGLYPSVEEGDDKHKPSGKRVTFPSDDDIVSGAVEPKDPWRHAQNVTVEEILSSYKQACQKLNCKPIPKVLKQIQELKDLTQRNECLDLKGEKLDYKACESLEEILKRVQFKVIDLEQTNLDEDGASALFDMIEYYESATHLNISFNKHIGTRGWQAAAHMMRKTSSLQYLDARNTPLLDHSAPFVARALRISGSLAVLHLENAGLSATALKMNMNLRELYLFNYNIQILDLRNNHILDSGLAYVCEGLKEQRKGLVTLVLWNNQLTHNGMGYLAAALPCTQSLETLNLGHNSVGNEGVHKLKDGLIANRSVLRLGLASTKLSCEGAVAVAEFIAESPRLLRLDLRENEIKTGGLMALSLALKVNTSLLRLDLDREPKKETVKSFIETQRALLAEIQNGCKRNFILAKEKEETEQKMRQSASMAEIATEDGTREEEEEEEPASEERSNTAGKEGDEEGDTTGNEGQTSSQSGASSETNVPQVNLESDSDTEDEEEEEVVTNVSCGQDLEELLLEASLDAGRDAP</sequence>
<comment type="similarity">
    <text evidence="3">Belongs to the PPP1R37 family.</text>
</comment>
<keyword evidence="8" id="KW-1185">Reference proteome</keyword>
<dbReference type="Pfam" id="PF13516">
    <property type="entry name" value="LRR_6"/>
    <property type="match status" value="3"/>
</dbReference>
<organism evidence="7 8">
    <name type="scientific">Lates calcarifer</name>
    <name type="common">Barramundi</name>
    <name type="synonym">Holocentrus calcarifer</name>
    <dbReference type="NCBI Taxonomy" id="8187"/>
    <lineage>
        <taxon>Eukaryota</taxon>
        <taxon>Metazoa</taxon>
        <taxon>Chordata</taxon>
        <taxon>Craniata</taxon>
        <taxon>Vertebrata</taxon>
        <taxon>Euteleostomi</taxon>
        <taxon>Actinopterygii</taxon>
        <taxon>Neopterygii</taxon>
        <taxon>Teleostei</taxon>
        <taxon>Neoteleostei</taxon>
        <taxon>Acanthomorphata</taxon>
        <taxon>Carangaria</taxon>
        <taxon>Carangaria incertae sedis</taxon>
        <taxon>Centropomidae</taxon>
        <taxon>Lates</taxon>
    </lineage>
</organism>
<reference evidence="8" key="1">
    <citation type="submission" date="2015-09" db="EMBL/GenBank/DDBJ databases">
        <authorList>
            <person name="Sai Rama Sridatta P."/>
        </authorList>
    </citation>
    <scope>NUCLEOTIDE SEQUENCE [LARGE SCALE GENOMIC DNA]</scope>
</reference>
<feature type="region of interest" description="Disordered" evidence="6">
    <location>
        <begin position="455"/>
        <end position="551"/>
    </location>
</feature>
<keyword evidence="2" id="KW-0677">Repeat</keyword>
<evidence type="ECO:0000313" key="8">
    <source>
        <dbReference type="Proteomes" id="UP000314980"/>
    </source>
</evidence>
<feature type="compositionally biased region" description="Polar residues" evidence="6">
    <location>
        <begin position="510"/>
        <end position="528"/>
    </location>
</feature>
<feature type="region of interest" description="Disordered" evidence="6">
    <location>
        <begin position="1"/>
        <end position="71"/>
    </location>
</feature>
<dbReference type="SUPFAM" id="SSF52047">
    <property type="entry name" value="RNI-like"/>
    <property type="match status" value="1"/>
</dbReference>